<dbReference type="AlphaFoldDB" id="A0A1A6A8E2"/>
<name>A0A1A6A8E2_9TREE</name>
<sequence>MVPVTVLGPGSNGANTTSAQVGGTGQRSSLHSSLAAIFEVEDNASDDSAYYASLDLEINDVEEHHYLGPGALMHLTLNADQNDSADLNWLNLFIDPQGTAESTTTAELNGHPDPGVQGSGGGQPPRLSYRQVADPKKPVYFLKEPSKVYGLSNASYEAEKAWKVAEEILSHNHNLLGDGQGDAIMQQLINVFVNTTLPALPMINKIRFQASIYAWQGAHPFPHALLVGILAHSAVTVPTLRNIWKDLWAIVLNLLDNEYRHPRLQTLQLAILDIWGRPNLNAAGNHMAICRAIGAAQMLGLHKDSSHWRLPKWERSTRKRIWWLIYVADKWNSLTYGRPSNIPMDTIVPLPTLYDNDDGGQSSDELGSGSDTSFILMCRMTTVLDSLLPILSDSEGEAHDRFTNNRQIIMSVAMDLNKLEENNALNAPPRGSAVTKPGMGELLNLSLAVTAHEMKHYHASASLALCHLYLSVRLASLSLDEVLASLVFPLPFNSHPRASSVSHHVTAVIRKVVEFLEGLNAEQFGGFWTPWSSLQLTHSMSLALRLLVRLSSIAPDPGPTKFPASAECFNLIDRFLTVLVASESIWEVAGDALGKMRVLISSMPDLAGLSDLKEKIGLGERQNLQLSENAWTEWLSLLGMEWLNENESNNFPIS</sequence>
<organism evidence="4">
    <name type="scientific">Kwoniella dejecticola CBS 10117</name>
    <dbReference type="NCBI Taxonomy" id="1296121"/>
    <lineage>
        <taxon>Eukaryota</taxon>
        <taxon>Fungi</taxon>
        <taxon>Dikarya</taxon>
        <taxon>Basidiomycota</taxon>
        <taxon>Agaricomycotina</taxon>
        <taxon>Tremellomycetes</taxon>
        <taxon>Tremellales</taxon>
        <taxon>Cryptococcaceae</taxon>
        <taxon>Kwoniella</taxon>
    </lineage>
</organism>
<dbReference type="GO" id="GO:0006351">
    <property type="term" value="P:DNA-templated transcription"/>
    <property type="evidence" value="ECO:0007669"/>
    <property type="project" value="InterPro"/>
</dbReference>
<feature type="domain" description="Xylanolytic transcriptional activator regulatory" evidence="3">
    <location>
        <begin position="285"/>
        <end position="357"/>
    </location>
</feature>
<dbReference type="InterPro" id="IPR007219">
    <property type="entry name" value="XnlR_reg_dom"/>
</dbReference>
<dbReference type="SMART" id="SM00906">
    <property type="entry name" value="Fungal_trans"/>
    <property type="match status" value="1"/>
</dbReference>
<evidence type="ECO:0000313" key="4">
    <source>
        <dbReference type="EMBL" id="OBR86325.1"/>
    </source>
</evidence>
<dbReference type="GO" id="GO:0001080">
    <property type="term" value="P:nitrogen catabolite activation of transcription from RNA polymerase II promoter"/>
    <property type="evidence" value="ECO:0007669"/>
    <property type="project" value="TreeGrafter"/>
</dbReference>
<dbReference type="PANTHER" id="PTHR31668">
    <property type="entry name" value="GLUCOSE TRANSPORT TRANSCRIPTION REGULATOR RGT1-RELATED-RELATED"/>
    <property type="match status" value="1"/>
</dbReference>
<accession>A0A1A6A8E2</accession>
<feature type="region of interest" description="Disordered" evidence="2">
    <location>
        <begin position="101"/>
        <end position="129"/>
    </location>
</feature>
<evidence type="ECO:0000256" key="2">
    <source>
        <dbReference type="SAM" id="MobiDB-lite"/>
    </source>
</evidence>
<dbReference type="Pfam" id="PF04082">
    <property type="entry name" value="Fungal_trans"/>
    <property type="match status" value="1"/>
</dbReference>
<protein>
    <recommendedName>
        <fullName evidence="3">Xylanolytic transcriptional activator regulatory domain-containing protein</fullName>
    </recommendedName>
</protein>
<dbReference type="OrthoDB" id="2123952at2759"/>
<dbReference type="CDD" id="cd12148">
    <property type="entry name" value="fungal_TF_MHR"/>
    <property type="match status" value="1"/>
</dbReference>
<dbReference type="PANTHER" id="PTHR31668:SF10">
    <property type="entry name" value="ZN(II)2CYS6 TRANSCRIPTION FACTOR (EUROFUNG)"/>
    <property type="match status" value="1"/>
</dbReference>
<feature type="compositionally biased region" description="Polar residues" evidence="2">
    <location>
        <begin position="12"/>
        <end position="26"/>
    </location>
</feature>
<dbReference type="VEuPathDB" id="FungiDB:I303_04049"/>
<dbReference type="GO" id="GO:0008270">
    <property type="term" value="F:zinc ion binding"/>
    <property type="evidence" value="ECO:0007669"/>
    <property type="project" value="InterPro"/>
</dbReference>
<dbReference type="GO" id="GO:0003677">
    <property type="term" value="F:DNA binding"/>
    <property type="evidence" value="ECO:0007669"/>
    <property type="project" value="InterPro"/>
</dbReference>
<dbReference type="InterPro" id="IPR050797">
    <property type="entry name" value="Carb_Metab_Trans_Reg"/>
</dbReference>
<evidence type="ECO:0000259" key="3">
    <source>
        <dbReference type="SMART" id="SM00906"/>
    </source>
</evidence>
<reference evidence="4" key="1">
    <citation type="submission" date="2013-07" db="EMBL/GenBank/DDBJ databases">
        <title>The Genome Sequence of Cryptococcus dejecticola CBS10117.</title>
        <authorList>
            <consortium name="The Broad Institute Genome Sequencing Platform"/>
            <person name="Cuomo C."/>
            <person name="Litvintseva A."/>
            <person name="Chen Y."/>
            <person name="Heitman J."/>
            <person name="Sun S."/>
            <person name="Springer D."/>
            <person name="Dromer F."/>
            <person name="Young S.K."/>
            <person name="Zeng Q."/>
            <person name="Gargeya S."/>
            <person name="Fitzgerald M."/>
            <person name="Abouelleil A."/>
            <person name="Alvarado L."/>
            <person name="Berlin A.M."/>
            <person name="Chapman S.B."/>
            <person name="Dewar J."/>
            <person name="Goldberg J."/>
            <person name="Griggs A."/>
            <person name="Gujja S."/>
            <person name="Hansen M."/>
            <person name="Howarth C."/>
            <person name="Imamovic A."/>
            <person name="Larimer J."/>
            <person name="McCowan C."/>
            <person name="Murphy C."/>
            <person name="Pearson M."/>
            <person name="Priest M."/>
            <person name="Roberts A."/>
            <person name="Saif S."/>
            <person name="Shea T."/>
            <person name="Sykes S."/>
            <person name="Wortman J."/>
            <person name="Nusbaum C."/>
            <person name="Birren B."/>
        </authorList>
    </citation>
    <scope>NUCLEOTIDE SEQUENCE [LARGE SCALE GENOMIC DNA]</scope>
    <source>
        <strain evidence="4">CBS 10117</strain>
    </source>
</reference>
<dbReference type="STRING" id="1296121.A0A1A6A8E2"/>
<evidence type="ECO:0000256" key="1">
    <source>
        <dbReference type="ARBA" id="ARBA00023242"/>
    </source>
</evidence>
<feature type="region of interest" description="Disordered" evidence="2">
    <location>
        <begin position="1"/>
        <end position="26"/>
    </location>
</feature>
<proteinExistence type="predicted"/>
<gene>
    <name evidence="4" type="ORF">I303_04049</name>
</gene>
<keyword evidence="1" id="KW-0539">Nucleus</keyword>
<dbReference type="GO" id="GO:0005634">
    <property type="term" value="C:nucleus"/>
    <property type="evidence" value="ECO:0007669"/>
    <property type="project" value="TreeGrafter"/>
</dbReference>
<dbReference type="EMBL" id="KI894030">
    <property type="protein sequence ID" value="OBR86325.1"/>
    <property type="molecule type" value="Genomic_DNA"/>
</dbReference>